<sequence length="309" mass="34679">PSEILIILAFDVAPSLIFLGTLGNFLVLATILAIVLEDHSFPSSDILLTNLTIVNLLISIFWNIPEFILESGVEMLLPLSWCRLFMFIWVWLRCVSIWVTFLLSLFYFLKIKQHVRLSTKAREATFVSATLLAIWLVNFAYAIPALFYAKATSGNETVSLMIVSTTVKPFLGCVWNFPNAQAALAVSKSYLVIQEILPMLLMLGTNLSTVYYLQKHMRSIGVERLHSLQVERKAAKVIMALVTLFVLCWGTHLLAVNYYSYNRGSATSFILTLANYSASLFIGFSPLILAMGHGKLRGKICKILRIKLT</sequence>
<keyword evidence="4 9" id="KW-1133">Transmembrane helix</keyword>
<feature type="transmembrane region" description="Helical" evidence="9">
    <location>
        <begin position="268"/>
        <end position="290"/>
    </location>
</feature>
<feature type="transmembrane region" description="Helical" evidence="9">
    <location>
        <begin position="84"/>
        <end position="109"/>
    </location>
</feature>
<dbReference type="GO" id="GO:0016020">
    <property type="term" value="C:membrane"/>
    <property type="evidence" value="ECO:0007669"/>
    <property type="project" value="UniProtKB-SubCell"/>
</dbReference>
<evidence type="ECO:0000256" key="2">
    <source>
        <dbReference type="ARBA" id="ARBA00022606"/>
    </source>
</evidence>
<feature type="domain" description="G-protein coupled receptors family 1 profile" evidence="10">
    <location>
        <begin position="23"/>
        <end position="289"/>
    </location>
</feature>
<evidence type="ECO:0000256" key="3">
    <source>
        <dbReference type="ARBA" id="ARBA00022692"/>
    </source>
</evidence>
<proteinExistence type="predicted"/>
<keyword evidence="6 9" id="KW-0472">Membrane</keyword>
<dbReference type="Gene3D" id="1.20.1070.10">
    <property type="entry name" value="Rhodopsin 7-helix transmembrane proteins"/>
    <property type="match status" value="1"/>
</dbReference>
<dbReference type="PRINTS" id="PR00237">
    <property type="entry name" value="GPCRRHODOPSN"/>
</dbReference>
<evidence type="ECO:0000256" key="9">
    <source>
        <dbReference type="SAM" id="Phobius"/>
    </source>
</evidence>
<evidence type="ECO:0000256" key="4">
    <source>
        <dbReference type="ARBA" id="ARBA00022989"/>
    </source>
</evidence>
<reference evidence="12" key="3">
    <citation type="journal article" date="2014" name="Nature">
        <title>Elephant shark genome provides unique insights into gnathostome evolution.</title>
        <authorList>
            <consortium name="International Elephant Shark Genome Sequencing Consortium"/>
            <person name="Venkatesh B."/>
            <person name="Lee A.P."/>
            <person name="Ravi V."/>
            <person name="Maurya A.K."/>
            <person name="Lian M.M."/>
            <person name="Swann J.B."/>
            <person name="Ohta Y."/>
            <person name="Flajnik M.F."/>
            <person name="Sutoh Y."/>
            <person name="Kasahara M."/>
            <person name="Hoon S."/>
            <person name="Gangu V."/>
            <person name="Roy S.W."/>
            <person name="Irimia M."/>
            <person name="Korzh V."/>
            <person name="Kondrychyn I."/>
            <person name="Lim Z.W."/>
            <person name="Tay B.H."/>
            <person name="Tohari S."/>
            <person name="Kong K.W."/>
            <person name="Ho S."/>
            <person name="Lorente-Galdos B."/>
            <person name="Quilez J."/>
            <person name="Marques-Bonet T."/>
            <person name="Raney B.J."/>
            <person name="Ingham P.W."/>
            <person name="Tay A."/>
            <person name="Hillier L.W."/>
            <person name="Minx P."/>
            <person name="Boehm T."/>
            <person name="Wilson R.K."/>
            <person name="Brenner S."/>
            <person name="Warren W.C."/>
        </authorList>
    </citation>
    <scope>NUCLEOTIDE SEQUENCE [LARGE SCALE GENOMIC DNA]</scope>
</reference>
<dbReference type="SUPFAM" id="SSF81321">
    <property type="entry name" value="Family A G protein-coupled receptor-like"/>
    <property type="match status" value="1"/>
</dbReference>
<evidence type="ECO:0000256" key="6">
    <source>
        <dbReference type="ARBA" id="ARBA00023136"/>
    </source>
</evidence>
<evidence type="ECO:0000256" key="7">
    <source>
        <dbReference type="ARBA" id="ARBA00023170"/>
    </source>
</evidence>
<keyword evidence="2" id="KW-0716">Sensory transduction</keyword>
<evidence type="ECO:0000313" key="11">
    <source>
        <dbReference type="Ensembl" id="ENSCMIP00000034495.1"/>
    </source>
</evidence>
<evidence type="ECO:0000259" key="10">
    <source>
        <dbReference type="PROSITE" id="PS50262"/>
    </source>
</evidence>
<evidence type="ECO:0000256" key="8">
    <source>
        <dbReference type="ARBA" id="ARBA00023224"/>
    </source>
</evidence>
<reference evidence="12" key="1">
    <citation type="journal article" date="2006" name="Science">
        <title>Ancient noncoding elements conserved in the human genome.</title>
        <authorList>
            <person name="Venkatesh B."/>
            <person name="Kirkness E.F."/>
            <person name="Loh Y.H."/>
            <person name="Halpern A.L."/>
            <person name="Lee A.P."/>
            <person name="Johnson J."/>
            <person name="Dandona N."/>
            <person name="Viswanathan L.D."/>
            <person name="Tay A."/>
            <person name="Venter J.C."/>
            <person name="Strausberg R.L."/>
            <person name="Brenner S."/>
        </authorList>
    </citation>
    <scope>NUCLEOTIDE SEQUENCE [LARGE SCALE GENOMIC DNA]</scope>
</reference>
<dbReference type="InParanoid" id="A0A4W3JR70"/>
<comment type="subcellular location">
    <subcellularLocation>
        <location evidence="1">Membrane</location>
    </subcellularLocation>
</comment>
<organism evidence="11 12">
    <name type="scientific">Callorhinchus milii</name>
    <name type="common">Ghost shark</name>
    <dbReference type="NCBI Taxonomy" id="7868"/>
    <lineage>
        <taxon>Eukaryota</taxon>
        <taxon>Metazoa</taxon>
        <taxon>Chordata</taxon>
        <taxon>Craniata</taxon>
        <taxon>Vertebrata</taxon>
        <taxon>Chondrichthyes</taxon>
        <taxon>Holocephali</taxon>
        <taxon>Chimaeriformes</taxon>
        <taxon>Callorhinchidae</taxon>
        <taxon>Callorhinchus</taxon>
    </lineage>
</organism>
<dbReference type="PROSITE" id="PS50262">
    <property type="entry name" value="G_PROTEIN_RECEP_F1_2"/>
    <property type="match status" value="1"/>
</dbReference>
<evidence type="ECO:0000256" key="5">
    <source>
        <dbReference type="ARBA" id="ARBA00023040"/>
    </source>
</evidence>
<dbReference type="CDD" id="cd00637">
    <property type="entry name" value="7tm_classA_rhodopsin-like"/>
    <property type="match status" value="1"/>
</dbReference>
<feature type="transmembrane region" description="Helical" evidence="9">
    <location>
        <begin position="47"/>
        <end position="64"/>
    </location>
</feature>
<dbReference type="OMA" id="PGWCRVF"/>
<feature type="transmembrane region" description="Helical" evidence="9">
    <location>
        <begin position="129"/>
        <end position="149"/>
    </location>
</feature>
<evidence type="ECO:0000256" key="1">
    <source>
        <dbReference type="ARBA" id="ARBA00004370"/>
    </source>
</evidence>
<protein>
    <recommendedName>
        <fullName evidence="10">G-protein coupled receptors family 1 profile domain-containing protein</fullName>
    </recommendedName>
</protein>
<feature type="transmembrane region" description="Helical" evidence="9">
    <location>
        <begin position="196"/>
        <end position="213"/>
    </location>
</feature>
<keyword evidence="3 9" id="KW-0812">Transmembrane</keyword>
<reference evidence="11" key="5">
    <citation type="submission" date="2025-09" db="UniProtKB">
        <authorList>
            <consortium name="Ensembl"/>
        </authorList>
    </citation>
    <scope>IDENTIFICATION</scope>
</reference>
<reference evidence="11" key="4">
    <citation type="submission" date="2025-08" db="UniProtKB">
        <authorList>
            <consortium name="Ensembl"/>
        </authorList>
    </citation>
    <scope>IDENTIFICATION</scope>
</reference>
<dbReference type="InterPro" id="IPR000276">
    <property type="entry name" value="GPCR_Rhodpsn"/>
</dbReference>
<dbReference type="GeneTree" id="ENSGT00650000093633"/>
<keyword evidence="7" id="KW-0675">Receptor</keyword>
<dbReference type="Ensembl" id="ENSCMIT00000035013.1">
    <property type="protein sequence ID" value="ENSCMIP00000034495.1"/>
    <property type="gene ID" value="ENSCMIG00000014624.1"/>
</dbReference>
<dbReference type="AlphaFoldDB" id="A0A4W3JR70"/>
<keyword evidence="5" id="KW-0297">G-protein coupled receptor</keyword>
<evidence type="ECO:0000313" key="12">
    <source>
        <dbReference type="Proteomes" id="UP000314986"/>
    </source>
</evidence>
<dbReference type="PANTHER" id="PTHR11394:SF137">
    <property type="entry name" value="C-X-C CHEMOKINE RECEPTOR TYPE 3 ISOFORM X1-RELATED"/>
    <property type="match status" value="1"/>
</dbReference>
<keyword evidence="12" id="KW-1185">Reference proteome</keyword>
<accession>A0A4W3JR70</accession>
<name>A0A4W3JR70_CALMI</name>
<feature type="transmembrane region" description="Helical" evidence="9">
    <location>
        <begin position="234"/>
        <end position="256"/>
    </location>
</feature>
<dbReference type="GO" id="GO:0004930">
    <property type="term" value="F:G protein-coupled receptor activity"/>
    <property type="evidence" value="ECO:0007669"/>
    <property type="project" value="UniProtKB-KW"/>
</dbReference>
<dbReference type="Proteomes" id="UP000314986">
    <property type="component" value="Unassembled WGS sequence"/>
</dbReference>
<keyword evidence="8" id="KW-0807">Transducer</keyword>
<dbReference type="PANTHER" id="PTHR11394">
    <property type="entry name" value="TASTE RECEPTOR TYPE 2"/>
    <property type="match status" value="1"/>
</dbReference>
<dbReference type="Pfam" id="PF00001">
    <property type="entry name" value="7tm_1"/>
    <property type="match status" value="1"/>
</dbReference>
<feature type="transmembrane region" description="Helical" evidence="9">
    <location>
        <begin position="12"/>
        <end position="35"/>
    </location>
</feature>
<gene>
    <name evidence="11" type="primary">LOC103187465</name>
</gene>
<dbReference type="InterPro" id="IPR017452">
    <property type="entry name" value="GPCR_Rhodpsn_7TM"/>
</dbReference>
<reference evidence="12" key="2">
    <citation type="journal article" date="2007" name="PLoS Biol.">
        <title>Survey sequencing and comparative analysis of the elephant shark (Callorhinchus milii) genome.</title>
        <authorList>
            <person name="Venkatesh B."/>
            <person name="Kirkness E.F."/>
            <person name="Loh Y.H."/>
            <person name="Halpern A.L."/>
            <person name="Lee A.P."/>
            <person name="Johnson J."/>
            <person name="Dandona N."/>
            <person name="Viswanathan L.D."/>
            <person name="Tay A."/>
            <person name="Venter J.C."/>
            <person name="Strausberg R.L."/>
            <person name="Brenner S."/>
        </authorList>
    </citation>
    <scope>NUCLEOTIDE SEQUENCE [LARGE SCALE GENOMIC DNA]</scope>
</reference>